<evidence type="ECO:0000313" key="3">
    <source>
        <dbReference type="Proteomes" id="UP001054945"/>
    </source>
</evidence>
<reference evidence="2 3" key="1">
    <citation type="submission" date="2021-06" db="EMBL/GenBank/DDBJ databases">
        <title>Caerostris extrusa draft genome.</title>
        <authorList>
            <person name="Kono N."/>
            <person name="Arakawa K."/>
        </authorList>
    </citation>
    <scope>NUCLEOTIDE SEQUENCE [LARGE SCALE GENOMIC DNA]</scope>
</reference>
<gene>
    <name evidence="2" type="ORF">CEXT_360101</name>
</gene>
<proteinExistence type="predicted"/>
<feature type="compositionally biased region" description="Basic and acidic residues" evidence="1">
    <location>
        <begin position="68"/>
        <end position="81"/>
    </location>
</feature>
<feature type="region of interest" description="Disordered" evidence="1">
    <location>
        <begin position="1"/>
        <end position="81"/>
    </location>
</feature>
<dbReference type="Proteomes" id="UP001054945">
    <property type="component" value="Unassembled WGS sequence"/>
</dbReference>
<dbReference type="AlphaFoldDB" id="A0AAV4RK89"/>
<sequence length="81" mass="8936">MDFNALPRKVLAKSRNHTSPEADHLMEMPKNKMRSLIPPPQNPSAQDSSDSNGSLGPPPARVLLKEPSLFKRTDSGSLDER</sequence>
<feature type="compositionally biased region" description="Basic and acidic residues" evidence="1">
    <location>
        <begin position="18"/>
        <end position="30"/>
    </location>
</feature>
<name>A0AAV4RK89_CAEEX</name>
<organism evidence="2 3">
    <name type="scientific">Caerostris extrusa</name>
    <name type="common">Bark spider</name>
    <name type="synonym">Caerostris bankana</name>
    <dbReference type="NCBI Taxonomy" id="172846"/>
    <lineage>
        <taxon>Eukaryota</taxon>
        <taxon>Metazoa</taxon>
        <taxon>Ecdysozoa</taxon>
        <taxon>Arthropoda</taxon>
        <taxon>Chelicerata</taxon>
        <taxon>Arachnida</taxon>
        <taxon>Araneae</taxon>
        <taxon>Araneomorphae</taxon>
        <taxon>Entelegynae</taxon>
        <taxon>Araneoidea</taxon>
        <taxon>Araneidae</taxon>
        <taxon>Caerostris</taxon>
    </lineage>
</organism>
<accession>A0AAV4RK89</accession>
<keyword evidence="3" id="KW-1185">Reference proteome</keyword>
<comment type="caution">
    <text evidence="2">The sequence shown here is derived from an EMBL/GenBank/DDBJ whole genome shotgun (WGS) entry which is preliminary data.</text>
</comment>
<evidence type="ECO:0000256" key="1">
    <source>
        <dbReference type="SAM" id="MobiDB-lite"/>
    </source>
</evidence>
<feature type="compositionally biased region" description="Polar residues" evidence="1">
    <location>
        <begin position="43"/>
        <end position="54"/>
    </location>
</feature>
<protein>
    <submittedName>
        <fullName evidence="2">Uncharacterized protein</fullName>
    </submittedName>
</protein>
<dbReference type="EMBL" id="BPLR01008137">
    <property type="protein sequence ID" value="GIY22363.1"/>
    <property type="molecule type" value="Genomic_DNA"/>
</dbReference>
<evidence type="ECO:0000313" key="2">
    <source>
        <dbReference type="EMBL" id="GIY22363.1"/>
    </source>
</evidence>